<comment type="similarity">
    <text evidence="11">Belongs to the peptidase M48 family.</text>
</comment>
<keyword evidence="2" id="KW-1003">Cell membrane</keyword>
<evidence type="ECO:0000259" key="12">
    <source>
        <dbReference type="Pfam" id="PF01435"/>
    </source>
</evidence>
<feature type="domain" description="Peptidase M48" evidence="12">
    <location>
        <begin position="61"/>
        <end position="242"/>
    </location>
</feature>
<feature type="domain" description="Co-chaperone DjlA N-terminal" evidence="13">
    <location>
        <begin position="291"/>
        <end position="385"/>
    </location>
</feature>
<dbReference type="PANTHER" id="PTHR43221">
    <property type="entry name" value="PROTEASE HTPX"/>
    <property type="match status" value="1"/>
</dbReference>
<dbReference type="GO" id="GO:0046872">
    <property type="term" value="F:metal ion binding"/>
    <property type="evidence" value="ECO:0007669"/>
    <property type="project" value="UniProtKB-KW"/>
</dbReference>
<evidence type="ECO:0000256" key="7">
    <source>
        <dbReference type="ARBA" id="ARBA00022833"/>
    </source>
</evidence>
<evidence type="ECO:0000256" key="5">
    <source>
        <dbReference type="ARBA" id="ARBA00022723"/>
    </source>
</evidence>
<evidence type="ECO:0000256" key="8">
    <source>
        <dbReference type="ARBA" id="ARBA00022989"/>
    </source>
</evidence>
<dbReference type="InterPro" id="IPR050083">
    <property type="entry name" value="HtpX_protease"/>
</dbReference>
<evidence type="ECO:0000256" key="11">
    <source>
        <dbReference type="RuleBase" id="RU003983"/>
    </source>
</evidence>
<keyword evidence="3 11" id="KW-0645">Protease</keyword>
<evidence type="ECO:0000256" key="4">
    <source>
        <dbReference type="ARBA" id="ARBA00022692"/>
    </source>
</evidence>
<evidence type="ECO:0000256" key="9">
    <source>
        <dbReference type="ARBA" id="ARBA00023049"/>
    </source>
</evidence>
<accession>A0AAW7XJ26</accession>
<evidence type="ECO:0000256" key="3">
    <source>
        <dbReference type="ARBA" id="ARBA00022670"/>
    </source>
</evidence>
<dbReference type="Pfam" id="PF05099">
    <property type="entry name" value="TerB"/>
    <property type="match status" value="1"/>
</dbReference>
<dbReference type="EMBL" id="JAUOPG010000006">
    <property type="protein sequence ID" value="MDO6454055.1"/>
    <property type="molecule type" value="Genomic_DNA"/>
</dbReference>
<name>A0AAW7XJ26_9GAMM</name>
<keyword evidence="6 11" id="KW-0378">Hydrolase</keyword>
<evidence type="ECO:0000313" key="15">
    <source>
        <dbReference type="Proteomes" id="UP001169862"/>
    </source>
</evidence>
<keyword evidence="5" id="KW-0479">Metal-binding</keyword>
<evidence type="ECO:0000313" key="14">
    <source>
        <dbReference type="EMBL" id="MDO6454055.1"/>
    </source>
</evidence>
<gene>
    <name evidence="14" type="ORF">Q4490_10820</name>
</gene>
<dbReference type="SUPFAM" id="SSF158682">
    <property type="entry name" value="TerB-like"/>
    <property type="match status" value="1"/>
</dbReference>
<comment type="cofactor">
    <cofactor evidence="11">
        <name>Zn(2+)</name>
        <dbReference type="ChEBI" id="CHEBI:29105"/>
    </cofactor>
    <text evidence="11">Binds 1 zinc ion per subunit.</text>
</comment>
<dbReference type="Gene3D" id="1.10.3680.10">
    <property type="entry name" value="TerB-like"/>
    <property type="match status" value="1"/>
</dbReference>
<dbReference type="Pfam" id="PF01435">
    <property type="entry name" value="Peptidase_M48"/>
    <property type="match status" value="1"/>
</dbReference>
<dbReference type="Gene3D" id="3.30.2010.10">
    <property type="entry name" value="Metalloproteases ('zincins'), catalytic domain"/>
    <property type="match status" value="1"/>
</dbReference>
<dbReference type="CDD" id="cd07325">
    <property type="entry name" value="M48_Ste24p_like"/>
    <property type="match status" value="1"/>
</dbReference>
<dbReference type="CDD" id="cd07177">
    <property type="entry name" value="terB_like"/>
    <property type="match status" value="1"/>
</dbReference>
<protein>
    <submittedName>
        <fullName evidence="14">M48 family metallopeptidase</fullName>
    </submittedName>
</protein>
<dbReference type="AlphaFoldDB" id="A0AAW7XJ26"/>
<comment type="caution">
    <text evidence="14">The sequence shown here is derived from an EMBL/GenBank/DDBJ whole genome shotgun (WGS) entry which is preliminary data.</text>
</comment>
<reference evidence="14" key="1">
    <citation type="submission" date="2023-07" db="EMBL/GenBank/DDBJ databases">
        <title>Genome content predicts the carbon catabolic preferences of heterotrophic bacteria.</title>
        <authorList>
            <person name="Gralka M."/>
        </authorList>
    </citation>
    <scope>NUCLEOTIDE SEQUENCE</scope>
    <source>
        <strain evidence="14">I2M16</strain>
    </source>
</reference>
<sequence>MTTSDSIRSQHDRALSELLLSLPEVQAVNQKLALHEAQGHLGVRRRLLSTSVRMSSAMAPGLNRTARQCMDILGVDMPVELYAYSSPHFNAACVKPESGRLFIMFSSSLLDSFDDEELRFVMGHELGHFVYGHHDIPVGYMLKGQPPVSPSLALQLTSWSRYAEISADRAGALCTQNFDAVARSLFKLASGVTSTVVRFNLKDFLQQIDDMQMTDDLVGTSSSAEDWFMTHPFSPLRVKALQMFHQSEYMKKDGVNSATLELGLESIMALMEPSYLESKTDAALSMRHLLFAGALLVANANGSISKAEIQAFEKFFGKNEFRDDFNLERLRADLSTRIDTVNKYNSLPKRMQVLKDLCVMARAEGKANHPEIVVLKEIATRLEVPGFFVDQLLSVNTELD</sequence>
<comment type="subcellular location">
    <subcellularLocation>
        <location evidence="1">Cell membrane</location>
        <topology evidence="1">Multi-pass membrane protein</topology>
    </subcellularLocation>
</comment>
<dbReference type="InterPro" id="IPR029024">
    <property type="entry name" value="TerB-like"/>
</dbReference>
<dbReference type="GO" id="GO:0005886">
    <property type="term" value="C:plasma membrane"/>
    <property type="evidence" value="ECO:0007669"/>
    <property type="project" value="UniProtKB-SubCell"/>
</dbReference>
<dbReference type="Proteomes" id="UP001169862">
    <property type="component" value="Unassembled WGS sequence"/>
</dbReference>
<evidence type="ECO:0000256" key="6">
    <source>
        <dbReference type="ARBA" id="ARBA00022801"/>
    </source>
</evidence>
<proteinExistence type="inferred from homology"/>
<evidence type="ECO:0000256" key="10">
    <source>
        <dbReference type="ARBA" id="ARBA00023136"/>
    </source>
</evidence>
<dbReference type="InterPro" id="IPR007791">
    <property type="entry name" value="DjlA_N"/>
</dbReference>
<organism evidence="14 15">
    <name type="scientific">Neptunomonas phycophila</name>
    <dbReference type="NCBI Taxonomy" id="1572645"/>
    <lineage>
        <taxon>Bacteria</taxon>
        <taxon>Pseudomonadati</taxon>
        <taxon>Pseudomonadota</taxon>
        <taxon>Gammaproteobacteria</taxon>
        <taxon>Oceanospirillales</taxon>
        <taxon>Oceanospirillaceae</taxon>
        <taxon>Neptunomonas</taxon>
    </lineage>
</organism>
<dbReference type="GO" id="GO:0004222">
    <property type="term" value="F:metalloendopeptidase activity"/>
    <property type="evidence" value="ECO:0007669"/>
    <property type="project" value="InterPro"/>
</dbReference>
<evidence type="ECO:0000256" key="1">
    <source>
        <dbReference type="ARBA" id="ARBA00004651"/>
    </source>
</evidence>
<dbReference type="InterPro" id="IPR001915">
    <property type="entry name" value="Peptidase_M48"/>
</dbReference>
<keyword evidence="10" id="KW-0472">Membrane</keyword>
<evidence type="ECO:0000256" key="2">
    <source>
        <dbReference type="ARBA" id="ARBA00022475"/>
    </source>
</evidence>
<dbReference type="RefSeq" id="WP_303479603.1">
    <property type="nucleotide sequence ID" value="NZ_JAUOPG010000006.1"/>
</dbReference>
<dbReference type="PANTHER" id="PTHR43221:SF1">
    <property type="entry name" value="PROTEASE HTPX"/>
    <property type="match status" value="1"/>
</dbReference>
<evidence type="ECO:0000259" key="13">
    <source>
        <dbReference type="Pfam" id="PF05099"/>
    </source>
</evidence>
<keyword evidence="9 11" id="KW-0482">Metalloprotease</keyword>
<dbReference type="GO" id="GO:0006508">
    <property type="term" value="P:proteolysis"/>
    <property type="evidence" value="ECO:0007669"/>
    <property type="project" value="UniProtKB-KW"/>
</dbReference>
<keyword evidence="7 11" id="KW-0862">Zinc</keyword>
<keyword evidence="8" id="KW-1133">Transmembrane helix</keyword>
<keyword evidence="4" id="KW-0812">Transmembrane</keyword>